<accession>A0A645FP88</accession>
<protein>
    <submittedName>
        <fullName evidence="1">Uncharacterized protein</fullName>
    </submittedName>
</protein>
<dbReference type="AlphaFoldDB" id="A0A645FP88"/>
<evidence type="ECO:0000313" key="1">
    <source>
        <dbReference type="EMBL" id="MPN15402.1"/>
    </source>
</evidence>
<sequence length="242" mass="25478">MCRGAGLQIVQALEFAKGDLRFLVRVAGDFEHMNTAAGERIECFLWAAMGQVVPGMVDTDVLAGLHALARGFDDAVGRVDDVLGGTVVFHQRVASRVVVGFELADVAHTGAVERIDVLVVIANHHQRDAVFFGLQRATGDGADQGVVVAVDVLIFIDEQEAQAGEQAVAQNRWSDSVCSGVGCVRSVFCATQASGGLADDLAEIHGVTPFDGDGIAGAGQPHGQAVQGLHRDARRIATDQRP</sequence>
<gene>
    <name evidence="1" type="ORF">SDC9_162734</name>
</gene>
<organism evidence="1">
    <name type="scientific">bioreactor metagenome</name>
    <dbReference type="NCBI Taxonomy" id="1076179"/>
    <lineage>
        <taxon>unclassified sequences</taxon>
        <taxon>metagenomes</taxon>
        <taxon>ecological metagenomes</taxon>
    </lineage>
</organism>
<name>A0A645FP88_9ZZZZ</name>
<comment type="caution">
    <text evidence="1">The sequence shown here is derived from an EMBL/GenBank/DDBJ whole genome shotgun (WGS) entry which is preliminary data.</text>
</comment>
<proteinExistence type="predicted"/>
<reference evidence="1" key="1">
    <citation type="submission" date="2019-08" db="EMBL/GenBank/DDBJ databases">
        <authorList>
            <person name="Kucharzyk K."/>
            <person name="Murdoch R.W."/>
            <person name="Higgins S."/>
            <person name="Loffler F."/>
        </authorList>
    </citation>
    <scope>NUCLEOTIDE SEQUENCE</scope>
</reference>
<dbReference type="EMBL" id="VSSQ01062163">
    <property type="protein sequence ID" value="MPN15402.1"/>
    <property type="molecule type" value="Genomic_DNA"/>
</dbReference>